<evidence type="ECO:0000259" key="1">
    <source>
        <dbReference type="Pfam" id="PF25372"/>
    </source>
</evidence>
<dbReference type="InterPro" id="IPR032675">
    <property type="entry name" value="LRR_dom_sf"/>
</dbReference>
<evidence type="ECO:0000313" key="3">
    <source>
        <dbReference type="Proteomes" id="UP000002358"/>
    </source>
</evidence>
<dbReference type="InterPro" id="IPR057207">
    <property type="entry name" value="FBXL15_LRR"/>
</dbReference>
<dbReference type="PANTHER" id="PTHR13318">
    <property type="entry name" value="PARTNER OF PAIRED, ISOFORM B-RELATED"/>
    <property type="match status" value="1"/>
</dbReference>
<dbReference type="EnsemblMetazoa" id="XM_031923219">
    <property type="protein sequence ID" value="XP_031779079"/>
    <property type="gene ID" value="LOC116416137"/>
</dbReference>
<dbReference type="GeneID" id="116416137"/>
<organism evidence="2 3">
    <name type="scientific">Nasonia vitripennis</name>
    <name type="common">Parasitic wasp</name>
    <dbReference type="NCBI Taxonomy" id="7425"/>
    <lineage>
        <taxon>Eukaryota</taxon>
        <taxon>Metazoa</taxon>
        <taxon>Ecdysozoa</taxon>
        <taxon>Arthropoda</taxon>
        <taxon>Hexapoda</taxon>
        <taxon>Insecta</taxon>
        <taxon>Pterygota</taxon>
        <taxon>Neoptera</taxon>
        <taxon>Endopterygota</taxon>
        <taxon>Hymenoptera</taxon>
        <taxon>Apocrita</taxon>
        <taxon>Proctotrupomorpha</taxon>
        <taxon>Chalcidoidea</taxon>
        <taxon>Pteromalidae</taxon>
        <taxon>Pteromalinae</taxon>
        <taxon>Nasonia</taxon>
    </lineage>
</organism>
<dbReference type="AlphaFoldDB" id="A0A7M7Q2Z7"/>
<dbReference type="InParanoid" id="A0A7M7Q2Z7"/>
<dbReference type="SMR" id="A0A7M7Q2Z7"/>
<dbReference type="InterPro" id="IPR006553">
    <property type="entry name" value="Leu-rich_rpt_Cys-con_subtyp"/>
</dbReference>
<dbReference type="Gene3D" id="3.80.10.10">
    <property type="entry name" value="Ribonuclease Inhibitor"/>
    <property type="match status" value="1"/>
</dbReference>
<dbReference type="SUPFAM" id="SSF52047">
    <property type="entry name" value="RNI-like"/>
    <property type="match status" value="1"/>
</dbReference>
<name>A0A7M7Q2Z7_NASVI</name>
<dbReference type="GO" id="GO:0031146">
    <property type="term" value="P:SCF-dependent proteasomal ubiquitin-dependent protein catabolic process"/>
    <property type="evidence" value="ECO:0007669"/>
    <property type="project" value="TreeGrafter"/>
</dbReference>
<protein>
    <recommendedName>
        <fullName evidence="1">F-box/LRR-repeat protein 15-like leucin rich repeat domain-containing protein</fullName>
    </recommendedName>
</protein>
<dbReference type="RefSeq" id="XP_031779079.1">
    <property type="nucleotide sequence ID" value="XM_031923219.1"/>
</dbReference>
<dbReference type="Proteomes" id="UP000002358">
    <property type="component" value="Chromosome 2"/>
</dbReference>
<sequence length="255" mass="29244">MLVNCRKLTLDNFHVIRGFRNLKQLTLEEFYFENGFTEDISSCYKSLKYLTLAYGYTESLHQIAKLINLRTLDLSNEPVDEELLVSIGANCKLLKVDISDCSRVTNTGLASIVSLPDLESLCIQHLINIDDQVFCAMSTLRQLDCNYCTNMRDAGLIKLIERSENLEHLFLENCDYISKELLEAAVKATKKRKNQVMLKLHLRDKNIRRLKASVISPFLPIFETIIDQSEGFYYSGLQSFVGSYPFIEVQKFTSP</sequence>
<feature type="domain" description="F-box/LRR-repeat protein 15-like leucin rich repeat" evidence="1">
    <location>
        <begin position="40"/>
        <end position="203"/>
    </location>
</feature>
<dbReference type="SMART" id="SM00367">
    <property type="entry name" value="LRR_CC"/>
    <property type="match status" value="4"/>
</dbReference>
<evidence type="ECO:0000313" key="2">
    <source>
        <dbReference type="EnsemblMetazoa" id="XP_031779079"/>
    </source>
</evidence>
<proteinExistence type="predicted"/>
<accession>A0A7M7Q2Z7</accession>
<reference evidence="2" key="1">
    <citation type="submission" date="2021-01" db="UniProtKB">
        <authorList>
            <consortium name="EnsemblMetazoa"/>
        </authorList>
    </citation>
    <scope>IDENTIFICATION</scope>
</reference>
<dbReference type="Pfam" id="PF25372">
    <property type="entry name" value="DUF7885"/>
    <property type="match status" value="1"/>
</dbReference>
<dbReference type="GO" id="GO:0019005">
    <property type="term" value="C:SCF ubiquitin ligase complex"/>
    <property type="evidence" value="ECO:0007669"/>
    <property type="project" value="TreeGrafter"/>
</dbReference>
<keyword evidence="3" id="KW-1185">Reference proteome</keyword>
<dbReference type="KEGG" id="nvi:116416137"/>